<feature type="chain" id="PRO_5046964300" description="Lipoprotein" evidence="1">
    <location>
        <begin position="25"/>
        <end position="152"/>
    </location>
</feature>
<gene>
    <name evidence="2" type="ORF">GCM10010406_37470</name>
</gene>
<evidence type="ECO:0000256" key="1">
    <source>
        <dbReference type="SAM" id="SignalP"/>
    </source>
</evidence>
<evidence type="ECO:0008006" key="4">
    <source>
        <dbReference type="Google" id="ProtNLM"/>
    </source>
</evidence>
<protein>
    <recommendedName>
        <fullName evidence="4">Lipoprotein</fullName>
    </recommendedName>
</protein>
<organism evidence="2 3">
    <name type="scientific">Streptomyces thermolineatus</name>
    <dbReference type="NCBI Taxonomy" id="44033"/>
    <lineage>
        <taxon>Bacteria</taxon>
        <taxon>Bacillati</taxon>
        <taxon>Actinomycetota</taxon>
        <taxon>Actinomycetes</taxon>
        <taxon>Kitasatosporales</taxon>
        <taxon>Streptomycetaceae</taxon>
        <taxon>Streptomyces</taxon>
    </lineage>
</organism>
<keyword evidence="1" id="KW-0732">Signal</keyword>
<reference evidence="2 3" key="1">
    <citation type="journal article" date="2019" name="Int. J. Syst. Evol. Microbiol.">
        <title>The Global Catalogue of Microorganisms (GCM) 10K type strain sequencing project: providing services to taxonomists for standard genome sequencing and annotation.</title>
        <authorList>
            <consortium name="The Broad Institute Genomics Platform"/>
            <consortium name="The Broad Institute Genome Sequencing Center for Infectious Disease"/>
            <person name="Wu L."/>
            <person name="Ma J."/>
        </authorList>
    </citation>
    <scope>NUCLEOTIDE SEQUENCE [LARGE SCALE GENOMIC DNA]</scope>
    <source>
        <strain evidence="2 3">JCM 6307</strain>
    </source>
</reference>
<evidence type="ECO:0000313" key="2">
    <source>
        <dbReference type="EMBL" id="GAA2497486.1"/>
    </source>
</evidence>
<dbReference type="EMBL" id="BAAATA010000023">
    <property type="protein sequence ID" value="GAA2497486.1"/>
    <property type="molecule type" value="Genomic_DNA"/>
</dbReference>
<dbReference type="RefSeq" id="WP_344384345.1">
    <property type="nucleotide sequence ID" value="NZ_BAAATA010000023.1"/>
</dbReference>
<comment type="caution">
    <text evidence="2">The sequence shown here is derived from an EMBL/GenBank/DDBJ whole genome shotgun (WGS) entry which is preliminary data.</text>
</comment>
<feature type="signal peptide" evidence="1">
    <location>
        <begin position="1"/>
        <end position="24"/>
    </location>
</feature>
<evidence type="ECO:0000313" key="3">
    <source>
        <dbReference type="Proteomes" id="UP001501358"/>
    </source>
</evidence>
<accession>A0ABN3MB60</accession>
<dbReference type="Proteomes" id="UP001501358">
    <property type="component" value="Unassembled WGS sequence"/>
</dbReference>
<proteinExistence type="predicted"/>
<name>A0ABN3MB60_9ACTN</name>
<keyword evidence="3" id="KW-1185">Reference proteome</keyword>
<sequence length="152" mass="15578">MTVRGRRAAAVAALLVLVPAAGCAGPSRTGEDYRNKAASTAGAAASAVNTALIGVRAAGDGRVTGPYVSVLLGDAETDLLAVQQTFESRQPPDEASDAVRERLGKALGKAADALAAVRIAARRGEVRGLPETGRDLPAAAERLERLEKEMSS</sequence>